<feature type="region of interest" description="Disordered" evidence="6">
    <location>
        <begin position="322"/>
        <end position="408"/>
    </location>
</feature>
<protein>
    <recommendedName>
        <fullName evidence="4">phosphatidate phosphatase</fullName>
        <ecNumber evidence="4">3.1.3.4</ecNumber>
    </recommendedName>
</protein>
<dbReference type="GO" id="GO:0032869">
    <property type="term" value="P:cellular response to insulin stimulus"/>
    <property type="evidence" value="ECO:0007669"/>
    <property type="project" value="TreeGrafter"/>
</dbReference>
<reference evidence="8 9" key="1">
    <citation type="submission" date="2013-11" db="EMBL/GenBank/DDBJ databases">
        <title>Genome sequencing of Stegodyphus mimosarum.</title>
        <authorList>
            <person name="Bechsgaard J."/>
        </authorList>
    </citation>
    <scope>NUCLEOTIDE SEQUENCE [LARGE SCALE GENOMIC DNA]</scope>
</reference>
<evidence type="ECO:0000259" key="7">
    <source>
        <dbReference type="SMART" id="SM00775"/>
    </source>
</evidence>
<comment type="catalytic activity">
    <reaction evidence="1">
        <text>a 1,2-diacyl-sn-glycero-3-phosphate + H2O = a 1,2-diacyl-sn-glycerol + phosphate</text>
        <dbReference type="Rhea" id="RHEA:27429"/>
        <dbReference type="ChEBI" id="CHEBI:15377"/>
        <dbReference type="ChEBI" id="CHEBI:17815"/>
        <dbReference type="ChEBI" id="CHEBI:43474"/>
        <dbReference type="ChEBI" id="CHEBI:58608"/>
        <dbReference type="EC" id="3.1.3.4"/>
    </reaction>
    <physiologicalReaction direction="left-to-right" evidence="1">
        <dbReference type="Rhea" id="RHEA:27430"/>
    </physiologicalReaction>
</comment>
<evidence type="ECO:0000256" key="1">
    <source>
        <dbReference type="ARBA" id="ARBA00001180"/>
    </source>
</evidence>
<dbReference type="GO" id="GO:0008195">
    <property type="term" value="F:phosphatidate phosphatase activity"/>
    <property type="evidence" value="ECO:0007669"/>
    <property type="project" value="UniProtKB-EC"/>
</dbReference>
<feature type="non-terminal residue" evidence="8">
    <location>
        <position position="992"/>
    </location>
</feature>
<feature type="compositionally biased region" description="Low complexity" evidence="6">
    <location>
        <begin position="721"/>
        <end position="738"/>
    </location>
</feature>
<dbReference type="Pfam" id="PF16876">
    <property type="entry name" value="Lipin_mid"/>
    <property type="match status" value="1"/>
</dbReference>
<sequence length="992" mass="110916">MLYIGKFISNFKDFYNEINSATLTGAIDVIIVRQPDGSFVCSPFHVRFGKIGVLRSREKVVDIMVNGVPVDIHMKLGESGEAFFVEEVQDDNEIPAYLATSPLPDVPNIGSELEKMKLSVGFNEQIDNKVESQILTVSHTQSTVETTATSQEMVLTVTSSPSDYNTCDISTSDNFPKQVDTSHSCESGKVMQTVSISIDDMPKSKNTVHTDSSDEFKTKRKRRKKVVMKKRTKTKDVPTQPSKLIPINRQIDLPSKEADDASDKSEEIFQMDDDYDDKDEGFASSSCLSRSVSLPVSANFDDLFGSEWNKRKMSSTFTGEFHPFSDGDVTPHSSPIASRPPSPKSDTEYENQKIDTSSPSDVSAPSWGWGQLPNVPRRLSDAHMQNGSAVDSAVSAEENKEENAVEAEKRSMLGGMLSFMRSTKKMRHMPEKEGIYLSELNADELDPELAALYFPKFKSSYSQENIQIKDDDTESGKGPSLSHSPQTIEGYASPASQDSDSDERLSLDQFSKEKCESISYPYSDIAMSLCGGLQDPDTDLPEERFLHSLVTFDEFTENPAILQDPNLVIRIGGKYYNWPTAASMLTSIIMFQRPLPEKTANQLIQEHMPKKKKSKSYSSWWSWRRSETESKTKEDTALTEITTSVAGRSEVMCEESVEQRTCDNEISECIVSNEKTLKETVPVVTEIITETHEVSISVDREALEEIVVEDSKIIEEIITVSPPSSESSTSYSSPIDITGSTRAKNETSSFSPPETFAQLPHSAKESAVESDKSQKEKYMKSLRLTSEQIANLNLKDGPNEFEFSVTTAYQGTTKCNCHVFLWNYDDKIVISDIDGTITKSDVLGHILPMVGHSWAQLGVAKLFTKIKNNGYKFLYLSARAIGQARITREYLRRLRQGEIFLPDGPLLLSPTSLISALHREVIERKPEEFKISCLKDIQTLFPPVMGNPFYAGFGNKINDTWAYRAVGIPLTRIFTINHRGELKLELIQTFQS</sequence>
<dbReference type="PANTHER" id="PTHR12181:SF12">
    <property type="entry name" value="PHOSPHATIDATE PHOSPHATASE"/>
    <property type="match status" value="1"/>
</dbReference>
<dbReference type="OMA" id="IFSINHR"/>
<dbReference type="GO" id="GO:0019432">
    <property type="term" value="P:triglyceride biosynthetic process"/>
    <property type="evidence" value="ECO:0007669"/>
    <property type="project" value="TreeGrafter"/>
</dbReference>
<feature type="region of interest" description="Disordered" evidence="6">
    <location>
        <begin position="721"/>
        <end position="774"/>
    </location>
</feature>
<feature type="compositionally biased region" description="Basic and acidic residues" evidence="6">
    <location>
        <begin position="397"/>
        <end position="408"/>
    </location>
</feature>
<evidence type="ECO:0000256" key="3">
    <source>
        <dbReference type="ARBA" id="ARBA00005476"/>
    </source>
</evidence>
<feature type="domain" description="LNS2/PITP" evidence="7">
    <location>
        <begin position="828"/>
        <end position="985"/>
    </location>
</feature>
<dbReference type="InterPro" id="IPR036412">
    <property type="entry name" value="HAD-like_sf"/>
</dbReference>
<name>A0A087TKB8_STEMI</name>
<dbReference type="InterPro" id="IPR026058">
    <property type="entry name" value="LIPIN"/>
</dbReference>
<dbReference type="SMART" id="SM00775">
    <property type="entry name" value="LNS2"/>
    <property type="match status" value="1"/>
</dbReference>
<dbReference type="STRING" id="407821.A0A087TKB8"/>
<feature type="compositionally biased region" description="Polar residues" evidence="6">
    <location>
        <begin position="739"/>
        <end position="752"/>
    </location>
</feature>
<feature type="compositionally biased region" description="Basic and acidic residues" evidence="6">
    <location>
        <begin position="254"/>
        <end position="264"/>
    </location>
</feature>
<evidence type="ECO:0000313" key="9">
    <source>
        <dbReference type="Proteomes" id="UP000054359"/>
    </source>
</evidence>
<dbReference type="AlphaFoldDB" id="A0A087TKB8"/>
<dbReference type="InterPro" id="IPR031703">
    <property type="entry name" value="Lipin_mid"/>
</dbReference>
<evidence type="ECO:0000256" key="2">
    <source>
        <dbReference type="ARBA" id="ARBA00001946"/>
    </source>
</evidence>
<dbReference type="GO" id="GO:0045944">
    <property type="term" value="P:positive regulation of transcription by RNA polymerase II"/>
    <property type="evidence" value="ECO:0007669"/>
    <property type="project" value="TreeGrafter"/>
</dbReference>
<feature type="compositionally biased region" description="Basic residues" evidence="6">
    <location>
        <begin position="218"/>
        <end position="233"/>
    </location>
</feature>
<dbReference type="InterPro" id="IPR031315">
    <property type="entry name" value="LNS2/PITP"/>
</dbReference>
<keyword evidence="5" id="KW-0378">Hydrolase</keyword>
<dbReference type="EC" id="3.1.3.4" evidence="4"/>
<evidence type="ECO:0000256" key="4">
    <source>
        <dbReference type="ARBA" id="ARBA00012638"/>
    </source>
</evidence>
<evidence type="ECO:0000256" key="5">
    <source>
        <dbReference type="ARBA" id="ARBA00022801"/>
    </source>
</evidence>
<dbReference type="GO" id="GO:0005634">
    <property type="term" value="C:nucleus"/>
    <property type="evidence" value="ECO:0007669"/>
    <property type="project" value="TreeGrafter"/>
</dbReference>
<dbReference type="InterPro" id="IPR013209">
    <property type="entry name" value="LNS2"/>
</dbReference>
<feature type="compositionally biased region" description="Polar residues" evidence="6">
    <location>
        <begin position="354"/>
        <end position="363"/>
    </location>
</feature>
<dbReference type="PANTHER" id="PTHR12181">
    <property type="entry name" value="LIPIN"/>
    <property type="match status" value="1"/>
</dbReference>
<feature type="region of interest" description="Disordered" evidence="6">
    <location>
        <begin position="470"/>
        <end position="503"/>
    </location>
</feature>
<organism evidence="8 9">
    <name type="scientific">Stegodyphus mimosarum</name>
    <name type="common">African social velvet spider</name>
    <dbReference type="NCBI Taxonomy" id="407821"/>
    <lineage>
        <taxon>Eukaryota</taxon>
        <taxon>Metazoa</taxon>
        <taxon>Ecdysozoa</taxon>
        <taxon>Arthropoda</taxon>
        <taxon>Chelicerata</taxon>
        <taxon>Arachnida</taxon>
        <taxon>Araneae</taxon>
        <taxon>Araneomorphae</taxon>
        <taxon>Entelegynae</taxon>
        <taxon>Eresoidea</taxon>
        <taxon>Eresidae</taxon>
        <taxon>Stegodyphus</taxon>
    </lineage>
</organism>
<proteinExistence type="inferred from homology"/>
<dbReference type="Pfam" id="PF08235">
    <property type="entry name" value="LNS2"/>
    <property type="match status" value="1"/>
</dbReference>
<comment type="similarity">
    <text evidence="3">Belongs to the lipin family.</text>
</comment>
<feature type="region of interest" description="Disordered" evidence="6">
    <location>
        <begin position="197"/>
        <end position="264"/>
    </location>
</feature>
<comment type="cofactor">
    <cofactor evidence="2">
        <name>Mg(2+)</name>
        <dbReference type="ChEBI" id="CHEBI:18420"/>
    </cofactor>
</comment>
<evidence type="ECO:0000256" key="6">
    <source>
        <dbReference type="SAM" id="MobiDB-lite"/>
    </source>
</evidence>
<dbReference type="EMBL" id="KK115617">
    <property type="protein sequence ID" value="KFM65557.1"/>
    <property type="molecule type" value="Genomic_DNA"/>
</dbReference>
<dbReference type="Pfam" id="PF04571">
    <property type="entry name" value="Lipin_N"/>
    <property type="match status" value="1"/>
</dbReference>
<dbReference type="GO" id="GO:0003713">
    <property type="term" value="F:transcription coactivator activity"/>
    <property type="evidence" value="ECO:0007669"/>
    <property type="project" value="TreeGrafter"/>
</dbReference>
<dbReference type="OrthoDB" id="4567at2759"/>
<keyword evidence="9" id="KW-1185">Reference proteome</keyword>
<dbReference type="GO" id="GO:0009062">
    <property type="term" value="P:fatty acid catabolic process"/>
    <property type="evidence" value="ECO:0007669"/>
    <property type="project" value="TreeGrafter"/>
</dbReference>
<gene>
    <name evidence="8" type="ORF">X975_17071</name>
</gene>
<dbReference type="SUPFAM" id="SSF56784">
    <property type="entry name" value="HAD-like"/>
    <property type="match status" value="1"/>
</dbReference>
<accession>A0A087TKB8</accession>
<evidence type="ECO:0000313" key="8">
    <source>
        <dbReference type="EMBL" id="KFM65557.1"/>
    </source>
</evidence>
<dbReference type="InterPro" id="IPR007651">
    <property type="entry name" value="Lipin_N"/>
</dbReference>
<dbReference type="Proteomes" id="UP000054359">
    <property type="component" value="Unassembled WGS sequence"/>
</dbReference>
<feature type="compositionally biased region" description="Basic and acidic residues" evidence="6">
    <location>
        <begin position="762"/>
        <end position="774"/>
    </location>
</feature>